<evidence type="ECO:0000256" key="4">
    <source>
        <dbReference type="ARBA" id="ARBA00023015"/>
    </source>
</evidence>
<keyword evidence="6" id="KW-0804">Transcription</keyword>
<dbReference type="GO" id="GO:0045944">
    <property type="term" value="P:positive regulation of transcription by RNA polymerase II"/>
    <property type="evidence" value="ECO:0007669"/>
    <property type="project" value="TreeGrafter"/>
</dbReference>
<feature type="domain" description="Xylanolytic transcriptional activator regulatory" evidence="9">
    <location>
        <begin position="277"/>
        <end position="353"/>
    </location>
</feature>
<keyword evidence="4" id="KW-0805">Transcription regulation</keyword>
<keyword evidence="2" id="KW-0479">Metal-binding</keyword>
<dbReference type="EMBL" id="JAODAN010000003">
    <property type="protein sequence ID" value="KAK1925782.1"/>
    <property type="molecule type" value="Genomic_DNA"/>
</dbReference>
<gene>
    <name evidence="10" type="ORF">DB88DRAFT_211360</name>
</gene>
<dbReference type="GO" id="GO:0008270">
    <property type="term" value="F:zinc ion binding"/>
    <property type="evidence" value="ECO:0007669"/>
    <property type="project" value="InterPro"/>
</dbReference>
<evidence type="ECO:0000256" key="2">
    <source>
        <dbReference type="ARBA" id="ARBA00022723"/>
    </source>
</evidence>
<reference evidence="10" key="1">
    <citation type="submission" date="2023-02" db="EMBL/GenBank/DDBJ databases">
        <title>Identification and recombinant expression of a fungal hydrolase from Papiliotrema laurentii that hydrolyzes apple cutin and clears colloidal polyester polyurethane.</title>
        <authorList>
            <consortium name="DOE Joint Genome Institute"/>
            <person name="Roman V.A."/>
            <person name="Bojanowski C."/>
            <person name="Crable B.R."/>
            <person name="Wagner D.N."/>
            <person name="Hung C.S."/>
            <person name="Nadeau L.J."/>
            <person name="Schratz L."/>
            <person name="Haridas S."/>
            <person name="Pangilinan J."/>
            <person name="Lipzen A."/>
            <person name="Na H."/>
            <person name="Yan M."/>
            <person name="Ng V."/>
            <person name="Grigoriev I.V."/>
            <person name="Spatafora J.W."/>
            <person name="Barlow D."/>
            <person name="Biffinger J."/>
            <person name="Kelley-Loughnane N."/>
            <person name="Varaljay V.A."/>
            <person name="Crookes-Goodson W.J."/>
        </authorList>
    </citation>
    <scope>NUCLEOTIDE SEQUENCE</scope>
    <source>
        <strain evidence="10">5307AH</strain>
    </source>
</reference>
<evidence type="ECO:0000256" key="7">
    <source>
        <dbReference type="ARBA" id="ARBA00023242"/>
    </source>
</evidence>
<keyword evidence="7" id="KW-0539">Nucleus</keyword>
<dbReference type="PANTHER" id="PTHR47782:SF1">
    <property type="entry name" value="PYRIMIDINE PATHWAY REGULATORY PROTEIN 1"/>
    <property type="match status" value="1"/>
</dbReference>
<evidence type="ECO:0000256" key="8">
    <source>
        <dbReference type="SAM" id="MobiDB-lite"/>
    </source>
</evidence>
<dbReference type="PANTHER" id="PTHR47782">
    <property type="entry name" value="ZN(II)2CYS6 TRANSCRIPTION FACTOR (EUROFUNG)-RELATED"/>
    <property type="match status" value="1"/>
</dbReference>
<dbReference type="AlphaFoldDB" id="A0AAD9FTH7"/>
<evidence type="ECO:0000256" key="3">
    <source>
        <dbReference type="ARBA" id="ARBA00022833"/>
    </source>
</evidence>
<evidence type="ECO:0000256" key="6">
    <source>
        <dbReference type="ARBA" id="ARBA00023163"/>
    </source>
</evidence>
<evidence type="ECO:0000256" key="1">
    <source>
        <dbReference type="ARBA" id="ARBA00004123"/>
    </source>
</evidence>
<keyword evidence="5" id="KW-0238">DNA-binding</keyword>
<dbReference type="GO" id="GO:0043565">
    <property type="term" value="F:sequence-specific DNA binding"/>
    <property type="evidence" value="ECO:0007669"/>
    <property type="project" value="TreeGrafter"/>
</dbReference>
<feature type="compositionally biased region" description="Polar residues" evidence="8">
    <location>
        <begin position="561"/>
        <end position="573"/>
    </location>
</feature>
<evidence type="ECO:0000313" key="11">
    <source>
        <dbReference type="Proteomes" id="UP001182556"/>
    </source>
</evidence>
<dbReference type="InterPro" id="IPR052202">
    <property type="entry name" value="Yeast_MetPath_Reg"/>
</dbReference>
<dbReference type="Proteomes" id="UP001182556">
    <property type="component" value="Unassembled WGS sequence"/>
</dbReference>
<dbReference type="CDD" id="cd12148">
    <property type="entry name" value="fungal_TF_MHR"/>
    <property type="match status" value="1"/>
</dbReference>
<feature type="region of interest" description="Disordered" evidence="8">
    <location>
        <begin position="561"/>
        <end position="633"/>
    </location>
</feature>
<keyword evidence="11" id="KW-1185">Reference proteome</keyword>
<comment type="caution">
    <text evidence="10">The sequence shown here is derived from an EMBL/GenBank/DDBJ whole genome shotgun (WGS) entry which is preliminary data.</text>
</comment>
<sequence>MTDRLVPGVSRPKSNATILRATSQSGSKCASFHPSPLAVPPTQVSYARSLEFRLKVLEETLAAEDGRPTKRPRTSFSTHDTPRPSIVELSEYQKNPHAAAETTRRFERADNLRLGPPSASQALDRLPSAVDLAGLRVDNTEAPETFIDTEAVEFDIASFPSRSQAEIVLDHYFDYVHPPYPILHEPTFRAAIMALYQSSGAPSAQTVYAFYVILAIYAINRERHSATPADLRREAREYWDMSMAYSQAAWTGSPLGRLQGILLRLQYVLRDPDAGDVWDLTGRAVRVAIDLGLHLDPEISVRSGLSPIETDLRRRLFWATYCCDRKISVALGRPCGFHTDWISTHFPSLTSDSLITNQSSFEGPVDHRKQAGIHHARLRILQSEIHERLSAVTASRSSPPPLEWFQDVHRRLTEWRTSYQPIPGEYMNDDWIDLHYNLLLSLLYRPSPGNPRPDREFLTNAVRAAGSIIRIYRTSWKRRALNFIWLAMHHVFMAGVTYLNSIWNANLQNWSIVPSYVDAVMDIQICSQLLEAMTAQERGTERMRDAFETVSAAIIRRLSAQANHTAPPNTHDSLSLELRSGHDGSSRSTGQAGHRGFSDESRSVPPWIPGGAGSGGHSHTSNGLDDHFGASSGTGGVEINQNLLDTLESFFSNPFTDLNVFSSNDFTLDEVFGSNNQAGPM</sequence>
<comment type="subcellular location">
    <subcellularLocation>
        <location evidence="1">Nucleus</location>
    </subcellularLocation>
</comment>
<feature type="region of interest" description="Disordered" evidence="8">
    <location>
        <begin position="63"/>
        <end position="85"/>
    </location>
</feature>
<dbReference type="SMART" id="SM00906">
    <property type="entry name" value="Fungal_trans"/>
    <property type="match status" value="1"/>
</dbReference>
<dbReference type="InterPro" id="IPR007219">
    <property type="entry name" value="XnlR_reg_dom"/>
</dbReference>
<proteinExistence type="predicted"/>
<dbReference type="Pfam" id="PF04082">
    <property type="entry name" value="Fungal_trans"/>
    <property type="match status" value="1"/>
</dbReference>
<dbReference type="GO" id="GO:0005634">
    <property type="term" value="C:nucleus"/>
    <property type="evidence" value="ECO:0007669"/>
    <property type="project" value="UniProtKB-SubCell"/>
</dbReference>
<name>A0AAD9FTH7_PAPLA</name>
<evidence type="ECO:0000313" key="10">
    <source>
        <dbReference type="EMBL" id="KAK1925782.1"/>
    </source>
</evidence>
<evidence type="ECO:0000259" key="9">
    <source>
        <dbReference type="SMART" id="SM00906"/>
    </source>
</evidence>
<dbReference type="GO" id="GO:0006351">
    <property type="term" value="P:DNA-templated transcription"/>
    <property type="evidence" value="ECO:0007669"/>
    <property type="project" value="InterPro"/>
</dbReference>
<accession>A0AAD9FTH7</accession>
<dbReference type="GO" id="GO:0000981">
    <property type="term" value="F:DNA-binding transcription factor activity, RNA polymerase II-specific"/>
    <property type="evidence" value="ECO:0007669"/>
    <property type="project" value="TreeGrafter"/>
</dbReference>
<keyword evidence="3" id="KW-0862">Zinc</keyword>
<protein>
    <submittedName>
        <fullName evidence="10">Fungal-specific transcription factor domain-containing protein</fullName>
    </submittedName>
</protein>
<organism evidence="10 11">
    <name type="scientific">Papiliotrema laurentii</name>
    <name type="common">Cryptococcus laurentii</name>
    <dbReference type="NCBI Taxonomy" id="5418"/>
    <lineage>
        <taxon>Eukaryota</taxon>
        <taxon>Fungi</taxon>
        <taxon>Dikarya</taxon>
        <taxon>Basidiomycota</taxon>
        <taxon>Agaricomycotina</taxon>
        <taxon>Tremellomycetes</taxon>
        <taxon>Tremellales</taxon>
        <taxon>Rhynchogastremaceae</taxon>
        <taxon>Papiliotrema</taxon>
    </lineage>
</organism>
<evidence type="ECO:0000256" key="5">
    <source>
        <dbReference type="ARBA" id="ARBA00023125"/>
    </source>
</evidence>